<accession>W3WJ58</accession>
<name>W3WJ58_PESFW</name>
<dbReference type="InParanoid" id="W3WJ58"/>
<dbReference type="AlphaFoldDB" id="W3WJ58"/>
<dbReference type="GeneID" id="19278792"/>
<dbReference type="OrthoDB" id="3944128at2759"/>
<dbReference type="Proteomes" id="UP000030651">
    <property type="component" value="Unassembled WGS sequence"/>
</dbReference>
<protein>
    <submittedName>
        <fullName evidence="2">Uncharacterized protein</fullName>
    </submittedName>
</protein>
<evidence type="ECO:0000313" key="2">
    <source>
        <dbReference type="EMBL" id="ETS73913.1"/>
    </source>
</evidence>
<evidence type="ECO:0000313" key="3">
    <source>
        <dbReference type="Proteomes" id="UP000030651"/>
    </source>
</evidence>
<dbReference type="EMBL" id="KI912120">
    <property type="protein sequence ID" value="ETS73913.1"/>
    <property type="molecule type" value="Genomic_DNA"/>
</dbReference>
<dbReference type="KEGG" id="pfy:PFICI_13779"/>
<dbReference type="HOGENOM" id="CLU_672862_0_0_1"/>
<organism evidence="2 3">
    <name type="scientific">Pestalotiopsis fici (strain W106-1 / CGMCC3.15140)</name>
    <dbReference type="NCBI Taxonomy" id="1229662"/>
    <lineage>
        <taxon>Eukaryota</taxon>
        <taxon>Fungi</taxon>
        <taxon>Dikarya</taxon>
        <taxon>Ascomycota</taxon>
        <taxon>Pezizomycotina</taxon>
        <taxon>Sordariomycetes</taxon>
        <taxon>Xylariomycetidae</taxon>
        <taxon>Amphisphaeriales</taxon>
        <taxon>Sporocadaceae</taxon>
        <taxon>Pestalotiopsis</taxon>
    </lineage>
</organism>
<sequence>MLPSTTPRAVIALLAPCQHTLGQQNRRVYSIAHQAKRLLLVPQQHSCLSHNHYNVVFHHNIGGDDFSLNKHHYHDQYTFNNHLDHHLFKHHHHEHYAFIDYPDHYISKHHLHYTNGHRRMSNNMQHGLCSTSPSVYMLVDVIYGTNSLGVVGPSATSKIFPLDLDEVSTIVGGTATEQLSLSDLGTDCPQTAAPSVIATLSDSRCDPILAAPDEVKSWAWPCNACGRFGLFDPPYAIPTLTGGLIETTATTTATAATSAATGATPTAVTTTQVVVTPVTTTTSAVEAADTTSEVISLGPSGIVIIAYYSGTALTTTIPTAASTVVYDGQTLTLGGDAKTLTTIDASITASTASTVTTSESGASSSTDNDPTTTSTPSAVATADAPRALQPVLVYTCSFISMLISMEILL</sequence>
<proteinExistence type="predicted"/>
<dbReference type="RefSeq" id="XP_007840551.1">
    <property type="nucleotide sequence ID" value="XM_007842360.1"/>
</dbReference>
<reference evidence="3" key="1">
    <citation type="journal article" date="2015" name="BMC Genomics">
        <title>Genomic and transcriptomic analysis of the endophytic fungus Pestalotiopsis fici reveals its lifestyle and high potential for synthesis of natural products.</title>
        <authorList>
            <person name="Wang X."/>
            <person name="Zhang X."/>
            <person name="Liu L."/>
            <person name="Xiang M."/>
            <person name="Wang W."/>
            <person name="Sun X."/>
            <person name="Che Y."/>
            <person name="Guo L."/>
            <person name="Liu G."/>
            <person name="Guo L."/>
            <person name="Wang C."/>
            <person name="Yin W.B."/>
            <person name="Stadler M."/>
            <person name="Zhang X."/>
            <person name="Liu X."/>
        </authorList>
    </citation>
    <scope>NUCLEOTIDE SEQUENCE [LARGE SCALE GENOMIC DNA]</scope>
    <source>
        <strain evidence="3">W106-1 / CGMCC3.15140</strain>
    </source>
</reference>
<evidence type="ECO:0000256" key="1">
    <source>
        <dbReference type="SAM" id="MobiDB-lite"/>
    </source>
</evidence>
<dbReference type="eggNOG" id="ENOG502RM4I">
    <property type="taxonomic scope" value="Eukaryota"/>
</dbReference>
<feature type="region of interest" description="Disordered" evidence="1">
    <location>
        <begin position="354"/>
        <end position="379"/>
    </location>
</feature>
<keyword evidence="3" id="KW-1185">Reference proteome</keyword>
<gene>
    <name evidence="2" type="ORF">PFICI_13779</name>
</gene>